<dbReference type="STRING" id="1236970.JCM9140_2464"/>
<name>W4Q369_9BACI</name>
<dbReference type="GO" id="GO:0008942">
    <property type="term" value="F:nitrite reductase [NAD(P)H] activity"/>
    <property type="evidence" value="ECO:0007669"/>
    <property type="project" value="InterPro"/>
</dbReference>
<evidence type="ECO:0000256" key="6">
    <source>
        <dbReference type="ARBA" id="ARBA00023063"/>
    </source>
</evidence>
<evidence type="ECO:0000313" key="8">
    <source>
        <dbReference type="EMBL" id="GAE26407.1"/>
    </source>
</evidence>
<dbReference type="NCBIfam" id="TIGR02378">
    <property type="entry name" value="nirD_assim_sml"/>
    <property type="match status" value="1"/>
</dbReference>
<dbReference type="PANTHER" id="PTHR21496">
    <property type="entry name" value="FERREDOXIN-RELATED"/>
    <property type="match status" value="1"/>
</dbReference>
<feature type="domain" description="Rieske" evidence="7">
    <location>
        <begin position="10"/>
        <end position="105"/>
    </location>
</feature>
<comment type="caution">
    <text evidence="8">The sequence shown here is derived from an EMBL/GenBank/DDBJ whole genome shotgun (WGS) entry which is preliminary data.</text>
</comment>
<dbReference type="AlphaFoldDB" id="W4Q369"/>
<dbReference type="Gene3D" id="2.102.10.10">
    <property type="entry name" value="Rieske [2Fe-2S] iron-sulphur domain"/>
    <property type="match status" value="1"/>
</dbReference>
<dbReference type="GO" id="GO:0046872">
    <property type="term" value="F:metal ion binding"/>
    <property type="evidence" value="ECO:0007669"/>
    <property type="project" value="UniProtKB-KW"/>
</dbReference>
<organism evidence="8 9">
    <name type="scientific">Halalkalibacter wakoensis JCM 9140</name>
    <dbReference type="NCBI Taxonomy" id="1236970"/>
    <lineage>
        <taxon>Bacteria</taxon>
        <taxon>Bacillati</taxon>
        <taxon>Bacillota</taxon>
        <taxon>Bacilli</taxon>
        <taxon>Bacillales</taxon>
        <taxon>Bacillaceae</taxon>
        <taxon>Halalkalibacter</taxon>
    </lineage>
</organism>
<evidence type="ECO:0000256" key="1">
    <source>
        <dbReference type="ARBA" id="ARBA00022714"/>
    </source>
</evidence>
<proteinExistence type="predicted"/>
<dbReference type="OrthoDB" id="593800at2"/>
<evidence type="ECO:0000313" key="9">
    <source>
        <dbReference type="Proteomes" id="UP000018890"/>
    </source>
</evidence>
<dbReference type="InterPro" id="IPR036922">
    <property type="entry name" value="Rieske_2Fe-2S_sf"/>
</dbReference>
<dbReference type="Proteomes" id="UP000018890">
    <property type="component" value="Unassembled WGS sequence"/>
</dbReference>
<evidence type="ECO:0000256" key="4">
    <source>
        <dbReference type="ARBA" id="ARBA00023004"/>
    </source>
</evidence>
<dbReference type="Pfam" id="PF00355">
    <property type="entry name" value="Rieske"/>
    <property type="match status" value="1"/>
</dbReference>
<dbReference type="CDD" id="cd03530">
    <property type="entry name" value="Rieske_NirD_small_Bacillus"/>
    <property type="match status" value="1"/>
</dbReference>
<dbReference type="GO" id="GO:0004497">
    <property type="term" value="F:monooxygenase activity"/>
    <property type="evidence" value="ECO:0007669"/>
    <property type="project" value="UniProtKB-ARBA"/>
</dbReference>
<dbReference type="EMBL" id="BAUT01000024">
    <property type="protein sequence ID" value="GAE26407.1"/>
    <property type="molecule type" value="Genomic_DNA"/>
</dbReference>
<dbReference type="GO" id="GO:0042128">
    <property type="term" value="P:nitrate assimilation"/>
    <property type="evidence" value="ECO:0007669"/>
    <property type="project" value="UniProtKB-KW"/>
</dbReference>
<keyword evidence="3" id="KW-0560">Oxidoreductase</keyword>
<dbReference type="GO" id="GO:0016705">
    <property type="term" value="F:oxidoreductase activity, acting on paired donors, with incorporation or reduction of molecular oxygen"/>
    <property type="evidence" value="ECO:0007669"/>
    <property type="project" value="UniProtKB-ARBA"/>
</dbReference>
<dbReference type="SUPFAM" id="SSF50022">
    <property type="entry name" value="ISP domain"/>
    <property type="match status" value="1"/>
</dbReference>
<dbReference type="FunFam" id="2.102.10.10:FF:000013">
    <property type="entry name" value="Nitrite reductase [NAD(P)H], small subunit"/>
    <property type="match status" value="1"/>
</dbReference>
<evidence type="ECO:0000256" key="2">
    <source>
        <dbReference type="ARBA" id="ARBA00022723"/>
    </source>
</evidence>
<keyword evidence="6" id="KW-0534">Nitrate assimilation</keyword>
<sequence>MSKVDSANKVKVATVSDLSVGIGQRVNVEGEEIALFKQKDGTIRALQNSCPHKGGPLSEGIVSGEHVFCPLHDWKISMKDGMVQAPDVGCVKKYNVEVIEEAVYIVMDK</sequence>
<keyword evidence="5" id="KW-0411">Iron-sulfur</keyword>
<protein>
    <submittedName>
        <fullName evidence="8">Nitrite reductase</fullName>
    </submittedName>
</protein>
<reference evidence="8" key="1">
    <citation type="journal article" date="2014" name="Genome Announc.">
        <title>Draft Genome Sequences of Three Alkaliphilic Bacillus Strains, Bacillus wakoensis JCM 9140T, Bacillus akibai JCM 9157T, and Bacillus hemicellulosilyticus JCM 9152T.</title>
        <authorList>
            <person name="Yuki M."/>
            <person name="Oshima K."/>
            <person name="Suda W."/>
            <person name="Oshida Y."/>
            <person name="Kitamura K."/>
            <person name="Iida T."/>
            <person name="Hattori M."/>
            <person name="Ohkuma M."/>
        </authorList>
    </citation>
    <scope>NUCLEOTIDE SEQUENCE [LARGE SCALE GENOMIC DNA]</scope>
    <source>
        <strain evidence="8">JCM 9140</strain>
    </source>
</reference>
<keyword evidence="9" id="KW-1185">Reference proteome</keyword>
<dbReference type="GO" id="GO:0051537">
    <property type="term" value="F:2 iron, 2 sulfur cluster binding"/>
    <property type="evidence" value="ECO:0007669"/>
    <property type="project" value="UniProtKB-KW"/>
</dbReference>
<gene>
    <name evidence="8" type="ORF">JCM9140_2464</name>
</gene>
<evidence type="ECO:0000259" key="7">
    <source>
        <dbReference type="PROSITE" id="PS51296"/>
    </source>
</evidence>
<evidence type="ECO:0000256" key="5">
    <source>
        <dbReference type="ARBA" id="ARBA00023014"/>
    </source>
</evidence>
<dbReference type="InterPro" id="IPR017941">
    <property type="entry name" value="Rieske_2Fe-2S"/>
</dbReference>
<dbReference type="RefSeq" id="WP_034746031.1">
    <property type="nucleotide sequence ID" value="NZ_BAUT01000024.1"/>
</dbReference>
<accession>W4Q369</accession>
<dbReference type="InterPro" id="IPR012748">
    <property type="entry name" value="Rieske-like_NirD"/>
</dbReference>
<keyword evidence="2" id="KW-0479">Metal-binding</keyword>
<keyword evidence="4" id="KW-0408">Iron</keyword>
<keyword evidence="1" id="KW-0001">2Fe-2S</keyword>
<dbReference type="PROSITE" id="PS51296">
    <property type="entry name" value="RIESKE"/>
    <property type="match status" value="1"/>
</dbReference>
<evidence type="ECO:0000256" key="3">
    <source>
        <dbReference type="ARBA" id="ARBA00023002"/>
    </source>
</evidence>
<dbReference type="PANTHER" id="PTHR21496:SF23">
    <property type="entry name" value="3-PHENYLPROPIONATE_CINNAMIC ACID DIOXYGENASE FERREDOXIN SUBUNIT"/>
    <property type="match status" value="1"/>
</dbReference>